<sequence length="227" mass="24333">MALASSSRVVLRSSQQTLSSSLRRALPILTSQHTVLRPGGQQRGEPSPSQSARLLSHARSIRQNVTSEQRSVPSSAPAVPNESHSPPDLTRITRRPSSPEEPKVLEGGDPKVLLTETGAARLDAVAEREGKDGIALRVEVMPGGCHGYQYAMNVVDEGAEEDDFCFTSITYPRASLLIDSVSLRLLKGSTIDYATELIGSQFVIRDNPQAKGAGCGCGVSWEPNVDI</sequence>
<evidence type="ECO:0000256" key="2">
    <source>
        <dbReference type="SAM" id="MobiDB-lite"/>
    </source>
</evidence>
<dbReference type="GO" id="GO:0051537">
    <property type="term" value="F:2 iron, 2 sulfur cluster binding"/>
    <property type="evidence" value="ECO:0007669"/>
    <property type="project" value="TreeGrafter"/>
</dbReference>
<dbReference type="SUPFAM" id="SSF89360">
    <property type="entry name" value="HesB-like domain"/>
    <property type="match status" value="1"/>
</dbReference>
<keyword evidence="5" id="KW-1185">Reference proteome</keyword>
<evidence type="ECO:0000259" key="3">
    <source>
        <dbReference type="Pfam" id="PF01521"/>
    </source>
</evidence>
<organism evidence="4 5">
    <name type="scientific">Ceraceosorus bombacis</name>
    <dbReference type="NCBI Taxonomy" id="401625"/>
    <lineage>
        <taxon>Eukaryota</taxon>
        <taxon>Fungi</taxon>
        <taxon>Dikarya</taxon>
        <taxon>Basidiomycota</taxon>
        <taxon>Ustilaginomycotina</taxon>
        <taxon>Exobasidiomycetes</taxon>
        <taxon>Ceraceosorales</taxon>
        <taxon>Ceraceosoraceae</taxon>
        <taxon>Ceraceosorus</taxon>
    </lineage>
</organism>
<dbReference type="GO" id="GO:0016226">
    <property type="term" value="P:iron-sulfur cluster assembly"/>
    <property type="evidence" value="ECO:0007669"/>
    <property type="project" value="InterPro"/>
</dbReference>
<comment type="similarity">
    <text evidence="1">Belongs to the HesB/IscA family.</text>
</comment>
<dbReference type="PANTHER" id="PTHR43011:SF1">
    <property type="entry name" value="IRON-SULFUR CLUSTER ASSEMBLY 2 HOMOLOG, MITOCHONDRIAL"/>
    <property type="match status" value="1"/>
</dbReference>
<evidence type="ECO:0000313" key="4">
    <source>
        <dbReference type="EMBL" id="CEH18363.1"/>
    </source>
</evidence>
<feature type="compositionally biased region" description="Polar residues" evidence="2">
    <location>
        <begin position="61"/>
        <end position="74"/>
    </location>
</feature>
<dbReference type="Proteomes" id="UP000054845">
    <property type="component" value="Unassembled WGS sequence"/>
</dbReference>
<feature type="compositionally biased region" description="Basic and acidic residues" evidence="2">
    <location>
        <begin position="97"/>
        <end position="109"/>
    </location>
</feature>
<dbReference type="InterPro" id="IPR016092">
    <property type="entry name" value="ATAP"/>
</dbReference>
<dbReference type="Gene3D" id="2.60.300.12">
    <property type="entry name" value="HesB-like domain"/>
    <property type="match status" value="1"/>
</dbReference>
<dbReference type="InterPro" id="IPR000361">
    <property type="entry name" value="ATAP_core_dom"/>
</dbReference>
<name>A0A0P1BR49_9BASI</name>
<reference evidence="4 5" key="1">
    <citation type="submission" date="2014-09" db="EMBL/GenBank/DDBJ databases">
        <authorList>
            <person name="Magalhaes I.L.F."/>
            <person name="Oliveira U."/>
            <person name="Santos F.R."/>
            <person name="Vidigal T.H.D.A."/>
            <person name="Brescovit A.D."/>
            <person name="Santos A.J."/>
        </authorList>
    </citation>
    <scope>NUCLEOTIDE SEQUENCE [LARGE SCALE GENOMIC DNA]</scope>
</reference>
<proteinExistence type="inferred from homology"/>
<evidence type="ECO:0000313" key="5">
    <source>
        <dbReference type="Proteomes" id="UP000054845"/>
    </source>
</evidence>
<dbReference type="AlphaFoldDB" id="A0A0P1BR49"/>
<dbReference type="EMBL" id="CCYA01000270">
    <property type="protein sequence ID" value="CEH18363.1"/>
    <property type="molecule type" value="Genomic_DNA"/>
</dbReference>
<dbReference type="OrthoDB" id="1938621at2759"/>
<accession>A0A0P1BR49</accession>
<protein>
    <submittedName>
        <fullName evidence="4">Mitochondrial Fe-S cluster biosynthesis protein ISA2 (Contains a HesB-like domain)</fullName>
    </submittedName>
</protein>
<dbReference type="GO" id="GO:0005739">
    <property type="term" value="C:mitochondrion"/>
    <property type="evidence" value="ECO:0007669"/>
    <property type="project" value="TreeGrafter"/>
</dbReference>
<dbReference type="InterPro" id="IPR035903">
    <property type="entry name" value="HesB-like_dom_sf"/>
</dbReference>
<feature type="compositionally biased region" description="Low complexity" evidence="2">
    <location>
        <begin position="1"/>
        <end position="24"/>
    </location>
</feature>
<dbReference type="GO" id="GO:0051539">
    <property type="term" value="F:4 iron, 4 sulfur cluster binding"/>
    <property type="evidence" value="ECO:0007669"/>
    <property type="project" value="TreeGrafter"/>
</dbReference>
<dbReference type="PANTHER" id="PTHR43011">
    <property type="entry name" value="IRON-SULFUR CLUSTER ASSEMBLY 2 HOMOLOG, MITOCHONDRIAL"/>
    <property type="match status" value="1"/>
</dbReference>
<dbReference type="Pfam" id="PF01521">
    <property type="entry name" value="Fe-S_biosyn"/>
    <property type="match status" value="1"/>
</dbReference>
<feature type="region of interest" description="Disordered" evidence="2">
    <location>
        <begin position="1"/>
        <end position="110"/>
    </location>
</feature>
<dbReference type="STRING" id="401625.A0A0P1BR49"/>
<dbReference type="GO" id="GO:0005506">
    <property type="term" value="F:iron ion binding"/>
    <property type="evidence" value="ECO:0007669"/>
    <property type="project" value="TreeGrafter"/>
</dbReference>
<dbReference type="NCBIfam" id="TIGR00049">
    <property type="entry name" value="iron-sulfur cluster assembly accessory protein"/>
    <property type="match status" value="1"/>
</dbReference>
<feature type="domain" description="Core" evidence="3">
    <location>
        <begin position="113"/>
        <end position="217"/>
    </location>
</feature>
<evidence type="ECO:0000256" key="1">
    <source>
        <dbReference type="ARBA" id="ARBA00006718"/>
    </source>
</evidence>